<proteinExistence type="predicted"/>
<dbReference type="AlphaFoldDB" id="A0A8W8N8S6"/>
<dbReference type="OrthoDB" id="10380055at2759"/>
<accession>A0A8W8N8S6</accession>
<protein>
    <submittedName>
        <fullName evidence="1">Uncharacterized protein</fullName>
    </submittedName>
</protein>
<sequence>MSKFLGRFRGANVRDIGNQAVLIDYVQIVKCFSVMMKNNTVLQNLYQSLRKNMMYHKEKLQYSEDLIEMIAEKFEGVDEMLERIGHILRKEEEVLRQRKEMLRKLREEIADSKFRLLTMRKPELEKYKKLAEKQTVPSIAGFVREEREELERRLISARVAVNEYMERNLDDQEACTILQLYREQLREDHNDNMLTILNEFGDLKKKRSFLLRNPVFNDNEGKKDLMHLFRVPREEMEATTEEYALLRQRNEALVERIREQRVTRSALTEVNRGILNTLLQEEDDVCTAINIRAPPNTQSTLAVGLNAISV</sequence>
<keyword evidence="2" id="KW-1185">Reference proteome</keyword>
<evidence type="ECO:0000313" key="2">
    <source>
        <dbReference type="Proteomes" id="UP000005408"/>
    </source>
</evidence>
<dbReference type="OMA" id="CTAINIR"/>
<dbReference type="EnsemblMetazoa" id="G5116.3">
    <property type="protein sequence ID" value="G5116.3:cds"/>
    <property type="gene ID" value="G5116"/>
</dbReference>
<dbReference type="Proteomes" id="UP000005408">
    <property type="component" value="Unassembled WGS sequence"/>
</dbReference>
<evidence type="ECO:0000313" key="1">
    <source>
        <dbReference type="EnsemblMetazoa" id="G5116.3:cds"/>
    </source>
</evidence>
<reference evidence="1" key="1">
    <citation type="submission" date="2022-08" db="UniProtKB">
        <authorList>
            <consortium name="EnsemblMetazoa"/>
        </authorList>
    </citation>
    <scope>IDENTIFICATION</scope>
    <source>
        <strain evidence="1">05x7-T-G4-1.051#20</strain>
    </source>
</reference>
<name>A0A8W8N8S6_MAGGI</name>
<organism evidence="1 2">
    <name type="scientific">Magallana gigas</name>
    <name type="common">Pacific oyster</name>
    <name type="synonym">Crassostrea gigas</name>
    <dbReference type="NCBI Taxonomy" id="29159"/>
    <lineage>
        <taxon>Eukaryota</taxon>
        <taxon>Metazoa</taxon>
        <taxon>Spiralia</taxon>
        <taxon>Lophotrochozoa</taxon>
        <taxon>Mollusca</taxon>
        <taxon>Bivalvia</taxon>
        <taxon>Autobranchia</taxon>
        <taxon>Pteriomorphia</taxon>
        <taxon>Ostreida</taxon>
        <taxon>Ostreoidea</taxon>
        <taxon>Ostreidae</taxon>
        <taxon>Magallana</taxon>
    </lineage>
</organism>